<accession>A0A366EH00</accession>
<keyword evidence="3" id="KW-1185">Reference proteome</keyword>
<evidence type="ECO:0000313" key="3">
    <source>
        <dbReference type="Proteomes" id="UP000252254"/>
    </source>
</evidence>
<feature type="transmembrane region" description="Helical" evidence="1">
    <location>
        <begin position="87"/>
        <end position="109"/>
    </location>
</feature>
<proteinExistence type="predicted"/>
<protein>
    <submittedName>
        <fullName evidence="2">Uncharacterized protein</fullName>
    </submittedName>
</protein>
<evidence type="ECO:0000256" key="1">
    <source>
        <dbReference type="SAM" id="Phobius"/>
    </source>
</evidence>
<reference evidence="2 3" key="1">
    <citation type="submission" date="2018-06" db="EMBL/GenBank/DDBJ databases">
        <title>Genomic Encyclopedia of Type Strains, Phase IV (KMG-IV): sequencing the most valuable type-strain genomes for metagenomic binning, comparative biology and taxonomic classification.</title>
        <authorList>
            <person name="Goeker M."/>
        </authorList>
    </citation>
    <scope>NUCLEOTIDE SEQUENCE [LARGE SCALE GENOMIC DNA]</scope>
    <source>
        <strain evidence="2 3">DSM 15140</strain>
    </source>
</reference>
<feature type="transmembrane region" description="Helical" evidence="1">
    <location>
        <begin position="7"/>
        <end position="31"/>
    </location>
</feature>
<keyword evidence="1" id="KW-0472">Membrane</keyword>
<name>A0A366EH00_9BACI</name>
<organism evidence="2 3">
    <name type="scientific">Paraliobacillus ryukyuensis</name>
    <dbReference type="NCBI Taxonomy" id="200904"/>
    <lineage>
        <taxon>Bacteria</taxon>
        <taxon>Bacillati</taxon>
        <taxon>Bacillota</taxon>
        <taxon>Bacilli</taxon>
        <taxon>Bacillales</taxon>
        <taxon>Bacillaceae</taxon>
        <taxon>Paraliobacillus</taxon>
    </lineage>
</organism>
<sequence length="112" mass="13064">MRRNNKPFIIIILLILFVIFILVPLGISIAYGNIPLFNSDYLENYDVLVSNDPNLSENELSFINNNTYTWSEIKSYILRNEMTFSKAFRNTVFVVGIAILSVILDRLLFRRK</sequence>
<dbReference type="Proteomes" id="UP000252254">
    <property type="component" value="Unassembled WGS sequence"/>
</dbReference>
<keyword evidence="1" id="KW-0812">Transmembrane</keyword>
<gene>
    <name evidence="2" type="ORF">DES48_101357</name>
</gene>
<comment type="caution">
    <text evidence="2">The sequence shown here is derived from an EMBL/GenBank/DDBJ whole genome shotgun (WGS) entry which is preliminary data.</text>
</comment>
<dbReference type="EMBL" id="QNRI01000001">
    <property type="protein sequence ID" value="RBP01618.1"/>
    <property type="molecule type" value="Genomic_DNA"/>
</dbReference>
<dbReference type="RefSeq" id="WP_079709624.1">
    <property type="nucleotide sequence ID" value="NZ_BAABQN010000001.1"/>
</dbReference>
<dbReference type="AlphaFoldDB" id="A0A366EH00"/>
<evidence type="ECO:0000313" key="2">
    <source>
        <dbReference type="EMBL" id="RBP01618.1"/>
    </source>
</evidence>
<keyword evidence="1" id="KW-1133">Transmembrane helix</keyword>
<dbReference type="STRING" id="200904.GCA_900168775_01755"/>
<dbReference type="OrthoDB" id="2973667at2"/>